<dbReference type="PANTHER" id="PTHR31084">
    <property type="entry name" value="ALPHA-L-FUCOSIDASE 2"/>
    <property type="match status" value="1"/>
</dbReference>
<feature type="chain" id="PRO_5039169627" evidence="3">
    <location>
        <begin position="25"/>
        <end position="1865"/>
    </location>
</feature>
<keyword evidence="2" id="KW-0472">Membrane</keyword>
<dbReference type="Gene3D" id="2.60.40.1080">
    <property type="match status" value="1"/>
</dbReference>
<evidence type="ECO:0000256" key="1">
    <source>
        <dbReference type="SAM" id="MobiDB-lite"/>
    </source>
</evidence>
<reference evidence="5" key="1">
    <citation type="journal article" date="2021" name="PeerJ">
        <title>Extensive microbial diversity within the chicken gut microbiome revealed by metagenomics and culture.</title>
        <authorList>
            <person name="Gilroy R."/>
            <person name="Ravi A."/>
            <person name="Getino M."/>
            <person name="Pursley I."/>
            <person name="Horton D.L."/>
            <person name="Alikhan N.F."/>
            <person name="Baker D."/>
            <person name="Gharbi K."/>
            <person name="Hall N."/>
            <person name="Watson M."/>
            <person name="Adriaenssens E.M."/>
            <person name="Foster-Nyarko E."/>
            <person name="Jarju S."/>
            <person name="Secka A."/>
            <person name="Antonio M."/>
            <person name="Oren A."/>
            <person name="Chaudhuri R.R."/>
            <person name="La Ragione R."/>
            <person name="Hildebrand F."/>
            <person name="Pallen M.J."/>
        </authorList>
    </citation>
    <scope>NUCLEOTIDE SEQUENCE</scope>
    <source>
        <strain evidence="5">ChiGjej1B1-1692</strain>
    </source>
</reference>
<keyword evidence="2" id="KW-1133">Transmembrane helix</keyword>
<name>A0A9D2SYW2_9FIRM</name>
<gene>
    <name evidence="5" type="ORF">H9757_10390</name>
</gene>
<evidence type="ECO:0000313" key="5">
    <source>
        <dbReference type="EMBL" id="HJC39449.1"/>
    </source>
</evidence>
<dbReference type="Pfam" id="PF22124">
    <property type="entry name" value="Glyco_hydro_95_cat"/>
    <property type="match status" value="1"/>
</dbReference>
<dbReference type="InterPro" id="IPR012341">
    <property type="entry name" value="6hp_glycosidase-like_sf"/>
</dbReference>
<dbReference type="PANTHER" id="PTHR31084:SF19">
    <property type="entry name" value="GLYCOSYL HYDROLASE FAMILY 95 N-TERMINAL DOMAIN-CONTAINING PROTEIN"/>
    <property type="match status" value="1"/>
</dbReference>
<dbReference type="CDD" id="cd00063">
    <property type="entry name" value="FN3"/>
    <property type="match status" value="3"/>
</dbReference>
<feature type="signal peptide" evidence="3">
    <location>
        <begin position="1"/>
        <end position="24"/>
    </location>
</feature>
<keyword evidence="3" id="KW-0732">Signal</keyword>
<evidence type="ECO:0000256" key="3">
    <source>
        <dbReference type="SAM" id="SignalP"/>
    </source>
</evidence>
<dbReference type="Pfam" id="PF21307">
    <property type="entry name" value="Glyco_hydro_95_C"/>
    <property type="match status" value="1"/>
</dbReference>
<dbReference type="InterPro" id="IPR049053">
    <property type="entry name" value="AFCA-like_C"/>
</dbReference>
<dbReference type="EMBL" id="DWWK01000165">
    <property type="protein sequence ID" value="HJC39449.1"/>
    <property type="molecule type" value="Genomic_DNA"/>
</dbReference>
<dbReference type="InterPro" id="IPR054363">
    <property type="entry name" value="GH95_cat"/>
</dbReference>
<dbReference type="InterPro" id="IPR008928">
    <property type="entry name" value="6-hairpin_glycosidase_sf"/>
</dbReference>
<dbReference type="InterPro" id="IPR036116">
    <property type="entry name" value="FN3_sf"/>
</dbReference>
<protein>
    <submittedName>
        <fullName evidence="5">Glycoside hydrolase N-terminal domain-containing protein</fullName>
    </submittedName>
</protein>
<dbReference type="PROSITE" id="PS50853">
    <property type="entry name" value="FN3"/>
    <property type="match status" value="2"/>
</dbReference>
<dbReference type="GO" id="GO:0004560">
    <property type="term" value="F:alpha-L-fucosidase activity"/>
    <property type="evidence" value="ECO:0007669"/>
    <property type="project" value="TreeGrafter"/>
</dbReference>
<accession>A0A9D2SYW2</accession>
<dbReference type="Gene3D" id="1.20.1270.90">
    <property type="entry name" value="AF1782-like"/>
    <property type="match status" value="3"/>
</dbReference>
<evidence type="ECO:0000256" key="2">
    <source>
        <dbReference type="SAM" id="Phobius"/>
    </source>
</evidence>
<feature type="compositionally biased region" description="Low complexity" evidence="1">
    <location>
        <begin position="1792"/>
        <end position="1808"/>
    </location>
</feature>
<dbReference type="Gene3D" id="2.60.120.260">
    <property type="entry name" value="Galactose-binding domain-like"/>
    <property type="match status" value="2"/>
</dbReference>
<evidence type="ECO:0000313" key="6">
    <source>
        <dbReference type="Proteomes" id="UP000823894"/>
    </source>
</evidence>
<dbReference type="GO" id="GO:0005975">
    <property type="term" value="P:carbohydrate metabolic process"/>
    <property type="evidence" value="ECO:0007669"/>
    <property type="project" value="InterPro"/>
</dbReference>
<evidence type="ECO:0000259" key="4">
    <source>
        <dbReference type="PROSITE" id="PS50853"/>
    </source>
</evidence>
<feature type="domain" description="Fibronectin type-III" evidence="4">
    <location>
        <begin position="1381"/>
        <end position="1473"/>
    </location>
</feature>
<feature type="region of interest" description="Disordered" evidence="1">
    <location>
        <begin position="1778"/>
        <end position="1831"/>
    </location>
</feature>
<dbReference type="Gene3D" id="2.60.40.10">
    <property type="entry name" value="Immunoglobulins"/>
    <property type="match status" value="3"/>
</dbReference>
<feature type="domain" description="Fibronectin type-III" evidence="4">
    <location>
        <begin position="1478"/>
        <end position="1571"/>
    </location>
</feature>
<dbReference type="Pfam" id="PF07554">
    <property type="entry name" value="FIVAR"/>
    <property type="match status" value="3"/>
</dbReference>
<keyword evidence="2" id="KW-0812">Transmembrane</keyword>
<dbReference type="SUPFAM" id="SSF49265">
    <property type="entry name" value="Fibronectin type III"/>
    <property type="match status" value="1"/>
</dbReference>
<dbReference type="Gene3D" id="1.50.10.10">
    <property type="match status" value="1"/>
</dbReference>
<dbReference type="Pfam" id="PF14498">
    <property type="entry name" value="Glyco_hyd_65N_2"/>
    <property type="match status" value="1"/>
</dbReference>
<feature type="compositionally biased region" description="Polar residues" evidence="1">
    <location>
        <begin position="1809"/>
        <end position="1831"/>
    </location>
</feature>
<dbReference type="SUPFAM" id="SSF48208">
    <property type="entry name" value="Six-hairpin glycosidases"/>
    <property type="match status" value="1"/>
</dbReference>
<dbReference type="InterPro" id="IPR027414">
    <property type="entry name" value="GH95_N_dom"/>
</dbReference>
<organism evidence="5 6">
    <name type="scientific">Candidatus Mediterraneibacter faecigallinarum</name>
    <dbReference type="NCBI Taxonomy" id="2838669"/>
    <lineage>
        <taxon>Bacteria</taxon>
        <taxon>Bacillati</taxon>
        <taxon>Bacillota</taxon>
        <taxon>Clostridia</taxon>
        <taxon>Lachnospirales</taxon>
        <taxon>Lachnospiraceae</taxon>
        <taxon>Mediterraneibacter</taxon>
    </lineage>
</organism>
<dbReference type="Pfam" id="PF00041">
    <property type="entry name" value="fn3"/>
    <property type="match status" value="1"/>
</dbReference>
<keyword evidence="5" id="KW-0378">Hydrolase</keyword>
<sequence>MKRKLQKRKQVLSIALAAALTAGAVPMAAFQSNAASGEGSQGAGGNALRLWYTEPSSQGGKTGEDDIWQEYTLPIGNGDIGANVYGEIEKERLTFNEKTLWTGGPSESRPDYNGGNLESQGKHGETMKQIQQLFAEGRDTEASNLCNQLTGTQDGYGAYQSWGNLYFESPDLDESEVTQYVRDLDLNTAVAGVSFDAGETHYEREYFVSNPDNVLVVHFTAEGEDKLNLDITFPSSQGGETVAEGDTLMLAGEVSDNQMKYDSVLKAVPQGGTVTAQGDALTVEDADALTVYVSADTDYKNEYPEYRTGESAEELHQKVEDTVEAAAAKSYEEVKQTHIEDYSSLFSRVDLDLGQTVSEKPTDELLAAYNGGTASAEEERQLEVMLFQYGRYLMLSSSRQNSELPSNLQGVWNNKNNPDWSSDYHMNVNLQMNYWPAYSTNLSECADPLIRYVDSLREPGRVTASIYAGIDSAEGEENGFMAHTQNTPFGWTCPGWSFSWGWSPAAVPWILQNCWEYYEYTGDYEYMAENIYPMLREEAQMYNAMLIKDSDGKYVSSPAYSPEQGPRTAGNTYEQSLIWQLFTDAISAGKLVGEDEAVLAQWQEKLDNLKGPIEIGEDGQIKEWYIETKFNQDADGNTLGQGYGHRHLSHMLGLFPGDLITEETPEWFEAAKVSMNLRTDESTGWGMGQRINTWARLGDGNRAHKLITDLFKSGIYQNLWDTHPPYQIDGNFGMTSGVAEMLIQSNAGYINLLPALPDVWADGRVSGLVARGNFEVTMDWSDTELTSAELLSKNGGTAVVQSDRISLAVVTDEEGNAVDFEAVKENRISFETEAGKTYTISMIPAAEETISGPENLQAVKIRSDEAQLSWDGTEQEGEASYNIYRQIGEGEWVLIETGCEDTAYTDKEAYDVLGDLNYKVSSICGGTESELSDAAYVQDLRGMAGMIDDQDSRIEYSGAWGDWFNDADNYGGTIKFLETPEGNETAALTFCGTGIEVFVCTNRDRGTMDVEIDGETVDTVDTYSASTVRQVKIFSSDDLDYGIHTIVLKPTAEHSASSSKAKIEIDALNVLDNTAVKAESIKLSTQSGMTTVSKEGSVLQMEAEVKPEDAVNREVTWSVETKEGSVSAKIDENGLLTLGSENGVVTVTAALADDQAVKAEMDITVAIPSAEAEFYIVEDSVNKSTPNPAITWNGSWGTWAGEADRHHGGTKTETTQEGASFTYTFTGTGIELYSQKNTLYDKFTVILDGEDAGEAVLQQQSVSGEDQQLVYSVKDLENTEHTITFTAVAMDAMNNANVDYLKVYAPAEEVADKAALQTAVETYADRQEADYAEEVWAAFREAYEAAVDAMNSSSTTSEEAAELAERLNEAGKALDEAEIPVPVIPEDAEAFTAGIESTAVTLIWDAVEGADSYHVYALEADAQDAEPVSTEETFIRLTGLKPGTEYTFLVYAVNRNGEESDRAMTAEAATLEAADTEAPERVQGILSEEIPEARQVKLVWDPSEDPQGDSVTYQIYLNGVKAAETEKTEYIVENAEKGETYYVRITAEDEAGNVSLASAYTFVVEGSTTEPAGDISTAVLEYALELAENADTEGVIDSVVEIFNNAKAAAQDILERAKAGDPSVTQEMVDISWQNLIKAMQYLSFKQGDMTDLQKVVDLANSLDLTKYLDAGQQEFKDALAAAEAVLAEDFAEQTEIDQAWKALLKAMSELRLKPSKEALEALVASAENLSVEGADEETAAVFRSALANAVSVLNDDQATEEEVASAGEELQAAMSRVLASAGGSTDKPDGNTDNGGQQGSGSSDNGTASAGGSESRTNTEGSQTAVSGTKAVQTGDSVSFLLWAALLAAASLAGASAAVSRRKR</sequence>
<proteinExistence type="predicted"/>
<dbReference type="InterPro" id="IPR003961">
    <property type="entry name" value="FN3_dom"/>
</dbReference>
<dbReference type="InterPro" id="IPR013783">
    <property type="entry name" value="Ig-like_fold"/>
</dbReference>
<reference evidence="5" key="2">
    <citation type="submission" date="2021-04" db="EMBL/GenBank/DDBJ databases">
        <authorList>
            <person name="Gilroy R."/>
        </authorList>
    </citation>
    <scope>NUCLEOTIDE SEQUENCE</scope>
    <source>
        <strain evidence="5">ChiGjej1B1-1692</strain>
    </source>
</reference>
<dbReference type="Proteomes" id="UP000823894">
    <property type="component" value="Unassembled WGS sequence"/>
</dbReference>
<comment type="caution">
    <text evidence="5">The sequence shown here is derived from an EMBL/GenBank/DDBJ whole genome shotgun (WGS) entry which is preliminary data.</text>
</comment>
<dbReference type="SMART" id="SM00060">
    <property type="entry name" value="FN3"/>
    <property type="match status" value="3"/>
</dbReference>
<feature type="transmembrane region" description="Helical" evidence="2">
    <location>
        <begin position="1841"/>
        <end position="1860"/>
    </location>
</feature>